<protein>
    <recommendedName>
        <fullName evidence="3">AMP-dependent synthetase/ligase domain-containing protein</fullName>
    </recommendedName>
</protein>
<evidence type="ECO:0000256" key="2">
    <source>
        <dbReference type="ARBA" id="ARBA00022598"/>
    </source>
</evidence>
<dbReference type="EMBL" id="SFCI01002691">
    <property type="protein sequence ID" value="TFY73619.1"/>
    <property type="molecule type" value="Genomic_DNA"/>
</dbReference>
<dbReference type="PANTHER" id="PTHR43201">
    <property type="entry name" value="ACYL-COA SYNTHETASE"/>
    <property type="match status" value="1"/>
</dbReference>
<reference evidence="4 5" key="1">
    <citation type="submission" date="2019-02" db="EMBL/GenBank/DDBJ databases">
        <title>Genome sequencing of the rare red list fungi Hericium alpestre (H. flagellum).</title>
        <authorList>
            <person name="Buettner E."/>
            <person name="Kellner H."/>
        </authorList>
    </citation>
    <scope>NUCLEOTIDE SEQUENCE [LARGE SCALE GENOMIC DNA]</scope>
    <source>
        <strain evidence="4 5">DSM 108284</strain>
    </source>
</reference>
<keyword evidence="2" id="KW-0436">Ligase</keyword>
<dbReference type="PANTHER" id="PTHR43201:SF5">
    <property type="entry name" value="MEDIUM-CHAIN ACYL-COA LIGASE ACSF2, MITOCHONDRIAL"/>
    <property type="match status" value="1"/>
</dbReference>
<comment type="caution">
    <text evidence="4">The sequence shown here is derived from an EMBL/GenBank/DDBJ whole genome shotgun (WGS) entry which is preliminary data.</text>
</comment>
<dbReference type="Proteomes" id="UP000298061">
    <property type="component" value="Unassembled WGS sequence"/>
</dbReference>
<gene>
    <name evidence="4" type="ORF">EWM64_g10393</name>
</gene>
<comment type="similarity">
    <text evidence="1">Belongs to the ATP-dependent AMP-binding enzyme family.</text>
</comment>
<dbReference type="GO" id="GO:0031956">
    <property type="term" value="F:medium-chain fatty acid-CoA ligase activity"/>
    <property type="evidence" value="ECO:0007669"/>
    <property type="project" value="TreeGrafter"/>
</dbReference>
<proteinExistence type="inferred from homology"/>
<dbReference type="InterPro" id="IPR000873">
    <property type="entry name" value="AMP-dep_synth/lig_dom"/>
</dbReference>
<dbReference type="InterPro" id="IPR042099">
    <property type="entry name" value="ANL_N_sf"/>
</dbReference>
<evidence type="ECO:0000313" key="5">
    <source>
        <dbReference type="Proteomes" id="UP000298061"/>
    </source>
</evidence>
<feature type="domain" description="AMP-dependent synthetase/ligase" evidence="3">
    <location>
        <begin position="19"/>
        <end position="196"/>
    </location>
</feature>
<dbReference type="AlphaFoldDB" id="A0A4Y9ZJK1"/>
<keyword evidence="5" id="KW-1185">Reference proteome</keyword>
<dbReference type="GO" id="GO:0006631">
    <property type="term" value="P:fatty acid metabolic process"/>
    <property type="evidence" value="ECO:0007669"/>
    <property type="project" value="TreeGrafter"/>
</dbReference>
<dbReference type="Gene3D" id="3.40.50.12780">
    <property type="entry name" value="N-terminal domain of ligase-like"/>
    <property type="match status" value="1"/>
</dbReference>
<evidence type="ECO:0000259" key="3">
    <source>
        <dbReference type="Pfam" id="PF00501"/>
    </source>
</evidence>
<evidence type="ECO:0000313" key="4">
    <source>
        <dbReference type="EMBL" id="TFY73619.1"/>
    </source>
</evidence>
<dbReference type="Pfam" id="PF00501">
    <property type="entry name" value="AMP-binding"/>
    <property type="match status" value="1"/>
</dbReference>
<dbReference type="Gene3D" id="3.30.300.30">
    <property type="match status" value="1"/>
</dbReference>
<dbReference type="SUPFAM" id="SSF56801">
    <property type="entry name" value="Acetyl-CoA synthetase-like"/>
    <property type="match status" value="1"/>
</dbReference>
<dbReference type="Pfam" id="PF23562">
    <property type="entry name" value="AMP-binding_C_3"/>
    <property type="match status" value="1"/>
</dbReference>
<dbReference type="InterPro" id="IPR045851">
    <property type="entry name" value="AMP-bd_C_sf"/>
</dbReference>
<dbReference type="OrthoDB" id="5334845at2759"/>
<dbReference type="STRING" id="135208.A0A4Y9ZJK1"/>
<organism evidence="4 5">
    <name type="scientific">Hericium alpestre</name>
    <dbReference type="NCBI Taxonomy" id="135208"/>
    <lineage>
        <taxon>Eukaryota</taxon>
        <taxon>Fungi</taxon>
        <taxon>Dikarya</taxon>
        <taxon>Basidiomycota</taxon>
        <taxon>Agaricomycotina</taxon>
        <taxon>Agaricomycetes</taxon>
        <taxon>Russulales</taxon>
        <taxon>Hericiaceae</taxon>
        <taxon>Hericium</taxon>
    </lineage>
</organism>
<accession>A0A4Y9ZJK1</accession>
<sequence>MLLQAAKRILSCMGGDKYLREPKRHLVWLPLGHAFELNAGLLSNVMGTGGTYVFFDPDVSSLGQSADLPLPHLLMSALAYHQPIHSMTAVPAIMASIIDNMTPDQLDLLRALHSLTVGGATGSTALFHWAREKGLRYYDMVGMTEAAGPICARSARSTIDGMSIFNVGLMGVLVKDDERDEYGELVLIGKNLPRTYESRSGKAFSYDEMTGVSIYRTGDLYTPGPSFVGEILMANDSLPEFNERAPPLSDIHFFGRVDDILALSSGIKINAADAEHLLNSQPEISQSAIILNKAGDALVAMVQPDPSASQAAITDVILRLNRALPFEKKIQRHNITFVESLPMTSKATLHRKKLKYILHQAGG</sequence>
<name>A0A4Y9ZJK1_9AGAM</name>
<evidence type="ECO:0000256" key="1">
    <source>
        <dbReference type="ARBA" id="ARBA00006432"/>
    </source>
</evidence>